<protein>
    <submittedName>
        <fullName evidence="4">Uncharacterized protein</fullName>
    </submittedName>
</protein>
<dbReference type="Gene3D" id="1.10.287.2250">
    <property type="match status" value="1"/>
</dbReference>
<reference evidence="4" key="1">
    <citation type="journal article" date="2023" name="Mol. Biol. Evol.">
        <title>Third-Generation Sequencing Reveals the Adaptive Role of the Epigenome in Three Deep-Sea Polychaetes.</title>
        <authorList>
            <person name="Perez M."/>
            <person name="Aroh O."/>
            <person name="Sun Y."/>
            <person name="Lan Y."/>
            <person name="Juniper S.K."/>
            <person name="Young C.R."/>
            <person name="Angers B."/>
            <person name="Qian P.Y."/>
        </authorList>
    </citation>
    <scope>NUCLEOTIDE SEQUENCE</scope>
    <source>
        <strain evidence="4">R07B-5</strain>
    </source>
</reference>
<name>A0AAD9KQ70_RIDPI</name>
<dbReference type="PANTHER" id="PTHR12411">
    <property type="entry name" value="CYSTEINE PROTEASE FAMILY C1-RELATED"/>
    <property type="match status" value="1"/>
</dbReference>
<comment type="similarity">
    <text evidence="1">Belongs to the peptidase C1 family.</text>
</comment>
<dbReference type="GO" id="GO:0006508">
    <property type="term" value="P:proteolysis"/>
    <property type="evidence" value="ECO:0007669"/>
    <property type="project" value="InterPro"/>
</dbReference>
<dbReference type="InterPro" id="IPR038765">
    <property type="entry name" value="Papain-like_cys_pep_sf"/>
</dbReference>
<accession>A0AAD9KQ70</accession>
<dbReference type="Proteomes" id="UP001209878">
    <property type="component" value="Unassembled WGS sequence"/>
</dbReference>
<organism evidence="4 5">
    <name type="scientific">Ridgeia piscesae</name>
    <name type="common">Tubeworm</name>
    <dbReference type="NCBI Taxonomy" id="27915"/>
    <lineage>
        <taxon>Eukaryota</taxon>
        <taxon>Metazoa</taxon>
        <taxon>Spiralia</taxon>
        <taxon>Lophotrochozoa</taxon>
        <taxon>Annelida</taxon>
        <taxon>Polychaeta</taxon>
        <taxon>Sedentaria</taxon>
        <taxon>Canalipalpata</taxon>
        <taxon>Sabellida</taxon>
        <taxon>Siboglinidae</taxon>
        <taxon>Ridgeia</taxon>
    </lineage>
</organism>
<dbReference type="SUPFAM" id="SSF54001">
    <property type="entry name" value="Cysteine proteinases"/>
    <property type="match status" value="1"/>
</dbReference>
<proteinExistence type="inferred from homology"/>
<dbReference type="InterPro" id="IPR000668">
    <property type="entry name" value="Peptidase_C1A_C"/>
</dbReference>
<dbReference type="GO" id="GO:0008234">
    <property type="term" value="F:cysteine-type peptidase activity"/>
    <property type="evidence" value="ECO:0007669"/>
    <property type="project" value="InterPro"/>
</dbReference>
<dbReference type="InterPro" id="IPR013128">
    <property type="entry name" value="Peptidase_C1A"/>
</dbReference>
<evidence type="ECO:0000259" key="2">
    <source>
        <dbReference type="Pfam" id="PF00112"/>
    </source>
</evidence>
<evidence type="ECO:0000313" key="5">
    <source>
        <dbReference type="Proteomes" id="UP001209878"/>
    </source>
</evidence>
<comment type="caution">
    <text evidence="4">The sequence shown here is derived from an EMBL/GenBank/DDBJ whole genome shotgun (WGS) entry which is preliminary data.</text>
</comment>
<dbReference type="Pfam" id="PF00112">
    <property type="entry name" value="Peptidase_C1"/>
    <property type="match status" value="1"/>
</dbReference>
<dbReference type="EMBL" id="JAODUO010000725">
    <property type="protein sequence ID" value="KAK2175531.1"/>
    <property type="molecule type" value="Genomic_DNA"/>
</dbReference>
<feature type="domain" description="Cathepsin propeptide inhibitor" evidence="3">
    <location>
        <begin position="1"/>
        <end position="40"/>
    </location>
</feature>
<feature type="domain" description="Peptidase C1A papain C-terminal" evidence="2">
    <location>
        <begin position="77"/>
        <end position="134"/>
    </location>
</feature>
<sequence length="151" mass="16767">YAAFVESIRTVEEHNLQFKFGLSKFKLGLNKYSDLTAFEYKKNLLGLVVPKDTSCRGPCQLDRKLLALTRRRVVRSVPETVDWRDHGLVTPVKNQGYCAACWAFAANGALEGQTAKQTGTLSVLSEQNLIDCSRPYGTCIQLMAGLAYTNS</sequence>
<feature type="non-terminal residue" evidence="4">
    <location>
        <position position="1"/>
    </location>
</feature>
<dbReference type="InterPro" id="IPR013201">
    <property type="entry name" value="Prot_inhib_I29"/>
</dbReference>
<dbReference type="Gene3D" id="3.90.70.10">
    <property type="entry name" value="Cysteine proteinases"/>
    <property type="match status" value="1"/>
</dbReference>
<evidence type="ECO:0000256" key="1">
    <source>
        <dbReference type="ARBA" id="ARBA00008455"/>
    </source>
</evidence>
<evidence type="ECO:0000313" key="4">
    <source>
        <dbReference type="EMBL" id="KAK2175531.1"/>
    </source>
</evidence>
<keyword evidence="5" id="KW-1185">Reference proteome</keyword>
<dbReference type="AlphaFoldDB" id="A0AAD9KQ70"/>
<gene>
    <name evidence="4" type="ORF">NP493_721g03001</name>
</gene>
<evidence type="ECO:0000259" key="3">
    <source>
        <dbReference type="Pfam" id="PF08246"/>
    </source>
</evidence>
<dbReference type="Pfam" id="PF08246">
    <property type="entry name" value="Inhibitor_I29"/>
    <property type="match status" value="1"/>
</dbReference>